<reference evidence="3" key="1">
    <citation type="submission" date="2014-03" db="EMBL/GenBank/DDBJ databases">
        <authorList>
            <person name="Aksoy S."/>
            <person name="Warren W."/>
            <person name="Wilson R.K."/>
        </authorList>
    </citation>
    <scope>NUCLEOTIDE SEQUENCE [LARGE SCALE GENOMIC DNA]</scope>
    <source>
        <strain evidence="3">IAEA</strain>
    </source>
</reference>
<accession>A0A1A9ZWD0</accession>
<dbReference type="Proteomes" id="UP000092445">
    <property type="component" value="Unassembled WGS sequence"/>
</dbReference>
<protein>
    <submittedName>
        <fullName evidence="2">Uncharacterized protein</fullName>
    </submittedName>
</protein>
<dbReference type="PROSITE" id="PS50138">
    <property type="entry name" value="BRCA2_REPEAT"/>
    <property type="match status" value="1"/>
</dbReference>
<feature type="region of interest" description="Disordered" evidence="1">
    <location>
        <begin position="46"/>
        <end position="74"/>
    </location>
</feature>
<evidence type="ECO:0000313" key="3">
    <source>
        <dbReference type="Proteomes" id="UP000092445"/>
    </source>
</evidence>
<evidence type="ECO:0000256" key="1">
    <source>
        <dbReference type="SAM" id="MobiDB-lite"/>
    </source>
</evidence>
<dbReference type="InterPro" id="IPR002093">
    <property type="entry name" value="BRCA2_repeat"/>
</dbReference>
<name>A0A1A9ZWD0_GLOPL</name>
<dbReference type="VEuPathDB" id="VectorBase:GPAI027123"/>
<feature type="compositionally biased region" description="Polar residues" evidence="1">
    <location>
        <begin position="58"/>
        <end position="67"/>
    </location>
</feature>
<organism evidence="2 3">
    <name type="scientific">Glossina pallidipes</name>
    <name type="common">Tsetse fly</name>
    <dbReference type="NCBI Taxonomy" id="7398"/>
    <lineage>
        <taxon>Eukaryota</taxon>
        <taxon>Metazoa</taxon>
        <taxon>Ecdysozoa</taxon>
        <taxon>Arthropoda</taxon>
        <taxon>Hexapoda</taxon>
        <taxon>Insecta</taxon>
        <taxon>Pterygota</taxon>
        <taxon>Neoptera</taxon>
        <taxon>Endopterygota</taxon>
        <taxon>Diptera</taxon>
        <taxon>Brachycera</taxon>
        <taxon>Muscomorpha</taxon>
        <taxon>Hippoboscoidea</taxon>
        <taxon>Glossinidae</taxon>
        <taxon>Glossina</taxon>
    </lineage>
</organism>
<reference evidence="2" key="2">
    <citation type="submission" date="2020-05" db="UniProtKB">
        <authorList>
            <consortium name="EnsemblMetazoa"/>
        </authorList>
    </citation>
    <scope>IDENTIFICATION</scope>
    <source>
        <strain evidence="2">IAEA</strain>
    </source>
</reference>
<keyword evidence="3" id="KW-1185">Reference proteome</keyword>
<proteinExistence type="predicted"/>
<sequence length="254" mass="28751">MRDVNEGVVNEASVTSNENYNWDDDDNDLFLSISTQEILDQNDFPSTSKGGHKFPVNKQITQSNQKASGERPELKEGVNEMFTENEWKEMKIEMHQDEVVNNPVSAGFETANGKKISISEAGKKSVQNILREFQGNLQETDYETEIKDIKARISMESKFRKTANSSAQIKTGFQANTKKGFQDCLQEKQDKNTGSGSSNRDVGLLSLNRKYYLKIIKDRMASKGEKPTSSSKEEDRALACKSTRKFLGSRRTFY</sequence>
<dbReference type="AlphaFoldDB" id="A0A1A9ZWD0"/>
<feature type="region of interest" description="Disordered" evidence="1">
    <location>
        <begin position="1"/>
        <end position="21"/>
    </location>
</feature>
<dbReference type="EnsemblMetazoa" id="GPAI027123-RA">
    <property type="protein sequence ID" value="GPAI027123-PA"/>
    <property type="gene ID" value="GPAI027123"/>
</dbReference>
<evidence type="ECO:0000313" key="2">
    <source>
        <dbReference type="EnsemblMetazoa" id="GPAI027123-PA"/>
    </source>
</evidence>